<dbReference type="EMBL" id="FRAC01000014">
    <property type="protein sequence ID" value="SHK61443.1"/>
    <property type="molecule type" value="Genomic_DNA"/>
</dbReference>
<keyword evidence="3" id="KW-1185">Reference proteome</keyword>
<feature type="compositionally biased region" description="Basic and acidic residues" evidence="1">
    <location>
        <begin position="45"/>
        <end position="60"/>
    </location>
</feature>
<organism evidence="2 3">
    <name type="scientific">Anaerocolumna jejuensis DSM 15929</name>
    <dbReference type="NCBI Taxonomy" id="1121322"/>
    <lineage>
        <taxon>Bacteria</taxon>
        <taxon>Bacillati</taxon>
        <taxon>Bacillota</taxon>
        <taxon>Clostridia</taxon>
        <taxon>Lachnospirales</taxon>
        <taxon>Lachnospiraceae</taxon>
        <taxon>Anaerocolumna</taxon>
    </lineage>
</organism>
<accession>A0A1M6TX20</accession>
<feature type="region of interest" description="Disordered" evidence="1">
    <location>
        <begin position="1"/>
        <end position="60"/>
    </location>
</feature>
<evidence type="ECO:0000313" key="3">
    <source>
        <dbReference type="Proteomes" id="UP000184386"/>
    </source>
</evidence>
<gene>
    <name evidence="2" type="ORF">SAMN02745136_02905</name>
</gene>
<feature type="compositionally biased region" description="Basic and acidic residues" evidence="1">
    <location>
        <begin position="18"/>
        <end position="30"/>
    </location>
</feature>
<dbReference type="Proteomes" id="UP000184386">
    <property type="component" value="Unassembled WGS sequence"/>
</dbReference>
<protein>
    <submittedName>
        <fullName evidence="2">Uncharacterized protein</fullName>
    </submittedName>
</protein>
<dbReference type="AlphaFoldDB" id="A0A1M6TX20"/>
<evidence type="ECO:0000313" key="2">
    <source>
        <dbReference type="EMBL" id="SHK61443.1"/>
    </source>
</evidence>
<name>A0A1M6TX20_9FIRM</name>
<proteinExistence type="predicted"/>
<dbReference type="OrthoDB" id="2067502at2"/>
<sequence length="60" mass="6695">MNIEKSKIQTHTNSQKDGTAKDSTLDKINLDYDFNTEYGDGDIPDIDKPSGSSRDKETDT</sequence>
<dbReference type="STRING" id="1121322.SAMN02745136_02905"/>
<evidence type="ECO:0000256" key="1">
    <source>
        <dbReference type="SAM" id="MobiDB-lite"/>
    </source>
</evidence>
<reference evidence="2 3" key="1">
    <citation type="submission" date="2016-11" db="EMBL/GenBank/DDBJ databases">
        <authorList>
            <person name="Jaros S."/>
            <person name="Januszkiewicz K."/>
            <person name="Wedrychowicz H."/>
        </authorList>
    </citation>
    <scope>NUCLEOTIDE SEQUENCE [LARGE SCALE GENOMIC DNA]</scope>
    <source>
        <strain evidence="2 3">DSM 15929</strain>
    </source>
</reference>
<dbReference type="RefSeq" id="WP_073277151.1">
    <property type="nucleotide sequence ID" value="NZ_FRAC01000014.1"/>
</dbReference>